<dbReference type="Gene3D" id="3.30.420.10">
    <property type="entry name" value="Ribonuclease H-like superfamily/Ribonuclease H"/>
    <property type="match status" value="1"/>
</dbReference>
<dbReference type="GO" id="GO:0015074">
    <property type="term" value="P:DNA integration"/>
    <property type="evidence" value="ECO:0007669"/>
    <property type="project" value="InterPro"/>
</dbReference>
<evidence type="ECO:0000259" key="2">
    <source>
        <dbReference type="PROSITE" id="PS50994"/>
    </source>
</evidence>
<feature type="region of interest" description="Disordered" evidence="1">
    <location>
        <begin position="121"/>
        <end position="144"/>
    </location>
</feature>
<accession>A0A0F9GI84</accession>
<sequence>MSKDSDRKRKLAVKRFQKGESPSAICASIGKSRFWLYKWIKRFDPNDPDWCQDRSKRPISSPQRTSAEIEEIIKMVRMNLYNNDLFCGAQAIRWELEDMGVHPLPSERTINRILARNDLTHKRTGRYEPKGTPYPKLPSGRPNQTHQADLVGPRFLRGPIRFYSQNTIDVATGRGGVEPFPGKNSQNIINGFWSLWHRLGIPENLQVDNALYYHGSNRYPRGMGALIRLCLQLGIELWFIPLSEPWRNGVIEKFNDHYGQKFLNKITMTSFDELVAGSLAFEERHNSRYRYSKLGGKTPQMALINTNAKLSFPTQGEPPTHPLSKPEAGRYHLVRFIRSDLKLNIFGEIFPVAPEFQYEYVIATVDVKEQKLKIFLSQSQVDEFEYKLR</sequence>
<comment type="caution">
    <text evidence="3">The sequence shown here is derived from an EMBL/GenBank/DDBJ whole genome shotgun (WGS) entry which is preliminary data.</text>
</comment>
<reference evidence="3" key="1">
    <citation type="journal article" date="2015" name="Nature">
        <title>Complex archaea that bridge the gap between prokaryotes and eukaryotes.</title>
        <authorList>
            <person name="Spang A."/>
            <person name="Saw J.H."/>
            <person name="Jorgensen S.L."/>
            <person name="Zaremba-Niedzwiedzka K."/>
            <person name="Martijn J."/>
            <person name="Lind A.E."/>
            <person name="van Eijk R."/>
            <person name="Schleper C."/>
            <person name="Guy L."/>
            <person name="Ettema T.J."/>
        </authorList>
    </citation>
    <scope>NUCLEOTIDE SEQUENCE</scope>
</reference>
<dbReference type="InterPro" id="IPR001584">
    <property type="entry name" value="Integrase_cat-core"/>
</dbReference>
<dbReference type="SUPFAM" id="SSF53098">
    <property type="entry name" value="Ribonuclease H-like"/>
    <property type="match status" value="1"/>
</dbReference>
<dbReference type="SUPFAM" id="SSF46689">
    <property type="entry name" value="Homeodomain-like"/>
    <property type="match status" value="1"/>
</dbReference>
<dbReference type="InterPro" id="IPR036397">
    <property type="entry name" value="RNaseH_sf"/>
</dbReference>
<dbReference type="AlphaFoldDB" id="A0A0F9GI84"/>
<feature type="domain" description="Integrase catalytic" evidence="2">
    <location>
        <begin position="138"/>
        <end position="307"/>
    </location>
</feature>
<dbReference type="PROSITE" id="PS50994">
    <property type="entry name" value="INTEGRASE"/>
    <property type="match status" value="1"/>
</dbReference>
<protein>
    <recommendedName>
        <fullName evidence="2">Integrase catalytic domain-containing protein</fullName>
    </recommendedName>
</protein>
<evidence type="ECO:0000256" key="1">
    <source>
        <dbReference type="SAM" id="MobiDB-lite"/>
    </source>
</evidence>
<name>A0A0F9GI84_9ZZZZ</name>
<dbReference type="InterPro" id="IPR012337">
    <property type="entry name" value="RNaseH-like_sf"/>
</dbReference>
<proteinExistence type="predicted"/>
<dbReference type="EMBL" id="LAZR01017904">
    <property type="protein sequence ID" value="KKL98503.1"/>
    <property type="molecule type" value="Genomic_DNA"/>
</dbReference>
<dbReference type="Pfam" id="PF13384">
    <property type="entry name" value="HTH_23"/>
    <property type="match status" value="1"/>
</dbReference>
<dbReference type="InterPro" id="IPR009057">
    <property type="entry name" value="Homeodomain-like_sf"/>
</dbReference>
<evidence type="ECO:0000313" key="3">
    <source>
        <dbReference type="EMBL" id="KKL98503.1"/>
    </source>
</evidence>
<dbReference type="Pfam" id="PF13683">
    <property type="entry name" value="rve_3"/>
    <property type="match status" value="1"/>
</dbReference>
<gene>
    <name evidence="3" type="ORF">LCGC14_1823740</name>
</gene>
<dbReference type="GO" id="GO:0003676">
    <property type="term" value="F:nucleic acid binding"/>
    <property type="evidence" value="ECO:0007669"/>
    <property type="project" value="InterPro"/>
</dbReference>
<organism evidence="3">
    <name type="scientific">marine sediment metagenome</name>
    <dbReference type="NCBI Taxonomy" id="412755"/>
    <lineage>
        <taxon>unclassified sequences</taxon>
        <taxon>metagenomes</taxon>
        <taxon>ecological metagenomes</taxon>
    </lineage>
</organism>